<accession>A0A429ZIP7</accession>
<name>A0A429ZIP7_9ENTE</name>
<dbReference type="OrthoDB" id="191045at2"/>
<dbReference type="AlphaFoldDB" id="A0A429ZIP7"/>
<dbReference type="PANTHER" id="PTHR23019:SF0">
    <property type="entry name" value="NUCLEAR PORE MEMBRANE GLYCOPROTEIN 210"/>
    <property type="match status" value="1"/>
</dbReference>
<dbReference type="InterPro" id="IPR008964">
    <property type="entry name" value="Invasin/intimin_cell_adhesion"/>
</dbReference>
<dbReference type="SMART" id="SM00635">
    <property type="entry name" value="BID_2"/>
    <property type="match status" value="6"/>
</dbReference>
<dbReference type="SUPFAM" id="SSF49373">
    <property type="entry name" value="Invasin/intimin cell-adhesion fragments"/>
    <property type="match status" value="6"/>
</dbReference>
<dbReference type="InterPro" id="IPR045197">
    <property type="entry name" value="NUP210-like"/>
</dbReference>
<dbReference type="RefSeq" id="WP_126781343.1">
    <property type="nucleotide sequence ID" value="NZ_JBQEBA010000004.1"/>
</dbReference>
<dbReference type="PANTHER" id="PTHR23019">
    <property type="entry name" value="NUCLEAR PORE MEMBRANE GLYCOPROTEIN GP210-RELATED"/>
    <property type="match status" value="1"/>
</dbReference>
<evidence type="ECO:0000259" key="1">
    <source>
        <dbReference type="SMART" id="SM00635"/>
    </source>
</evidence>
<protein>
    <recommendedName>
        <fullName evidence="1">BIG2 domain-containing protein</fullName>
    </recommendedName>
</protein>
<feature type="domain" description="BIG2" evidence="1">
    <location>
        <begin position="295"/>
        <end position="375"/>
    </location>
</feature>
<gene>
    <name evidence="2" type="ORF">CBF35_11795</name>
</gene>
<feature type="domain" description="BIG2" evidence="1">
    <location>
        <begin position="206"/>
        <end position="284"/>
    </location>
</feature>
<feature type="domain" description="BIG2" evidence="1">
    <location>
        <begin position="116"/>
        <end position="193"/>
    </location>
</feature>
<feature type="domain" description="BIG2" evidence="1">
    <location>
        <begin position="388"/>
        <end position="466"/>
    </location>
</feature>
<dbReference type="EMBL" id="NGJU01000018">
    <property type="protein sequence ID" value="RST93562.1"/>
    <property type="molecule type" value="Genomic_DNA"/>
</dbReference>
<comment type="caution">
    <text evidence="2">The sequence shown here is derived from an EMBL/GenBank/DDBJ whole genome shotgun (WGS) entry which is preliminary data.</text>
</comment>
<sequence>MTAPTSVSATTISAAESSVKGIIEPKGVSVSKKAVTLTRKGRTTSLKAAVEPKNATIQLINWSSSDENVAQVDPDGRVTAIGGGTAIVKATVAGREAIYGETTVTVRGAVNIPVTDIQMASVSSDVLELGLSEEFAINAEVLPRDASNQTIEYHSSDATIAKVDSKGIITGVASGQTTIYVLPQDTTNREAVKEIKVDVSKHKLIDVTSLSLSKDKLTLTRAGRTANLSATVAPKNATIQSVNWSSSDENVAIVNDDGRVTAIGGGTATITATSAANKEISQSSVVTVRGAVNVPVTELELDVDLMETLKLARAETFTVNAHVLPSNATDQGINFHSSDEDVVVVNSQGVITGVAPGKAFIHVLPNDETNREAQKTIAVEVIADKLIEPTNVKLSKEAVTLTRKGRTTNLSATVEPANSDIQLITWSSSDENVATVDGYGRVTAIGGGTATITAAVAGREEVYSTSIITVRGAVNVPVTDVVFNNEEITGIELAVKQKFTIEAAVAPSNATNQKINYVSSDESVAKVSSKGVVTAVNPGKVVIFVLPEDETNREAQKEVALEVFIY</sequence>
<evidence type="ECO:0000313" key="2">
    <source>
        <dbReference type="EMBL" id="RST93562.1"/>
    </source>
</evidence>
<proteinExistence type="predicted"/>
<dbReference type="GeneID" id="98569021"/>
<organism evidence="2 3">
    <name type="scientific">Vagococcus salmoninarum</name>
    <dbReference type="NCBI Taxonomy" id="2739"/>
    <lineage>
        <taxon>Bacteria</taxon>
        <taxon>Bacillati</taxon>
        <taxon>Bacillota</taxon>
        <taxon>Bacilli</taxon>
        <taxon>Lactobacillales</taxon>
        <taxon>Enterococcaceae</taxon>
        <taxon>Vagococcus</taxon>
    </lineage>
</organism>
<dbReference type="Gene3D" id="2.60.40.1080">
    <property type="match status" value="6"/>
</dbReference>
<dbReference type="Proteomes" id="UP000287239">
    <property type="component" value="Unassembled WGS sequence"/>
</dbReference>
<keyword evidence="3" id="KW-1185">Reference proteome</keyword>
<dbReference type="Pfam" id="PF02368">
    <property type="entry name" value="Big_2"/>
    <property type="match status" value="6"/>
</dbReference>
<evidence type="ECO:0000313" key="3">
    <source>
        <dbReference type="Proteomes" id="UP000287239"/>
    </source>
</evidence>
<dbReference type="InterPro" id="IPR003343">
    <property type="entry name" value="Big_2"/>
</dbReference>
<reference evidence="2 3" key="1">
    <citation type="submission" date="2017-05" db="EMBL/GenBank/DDBJ databases">
        <title>Vagococcus spp. assemblies.</title>
        <authorList>
            <person name="Gulvik C.A."/>
        </authorList>
    </citation>
    <scope>NUCLEOTIDE SEQUENCE [LARGE SCALE GENOMIC DNA]</scope>
    <source>
        <strain evidence="2 3">NCFB 2777</strain>
    </source>
</reference>
<feature type="domain" description="BIG2" evidence="1">
    <location>
        <begin position="24"/>
        <end position="102"/>
    </location>
</feature>
<feature type="domain" description="BIG2" evidence="1">
    <location>
        <begin position="482"/>
        <end position="557"/>
    </location>
</feature>